<dbReference type="SUPFAM" id="SSF51735">
    <property type="entry name" value="NAD(P)-binding Rossmann-fold domains"/>
    <property type="match status" value="1"/>
</dbReference>
<sequence>MVTDYKFEGWHGEDAESIKGMMVWKEFEPKRWEENDVDIKITHSGICGSDLHTLRCDWGATPYPCVVGHEIVGVVTRVGSEAEGGIKVGDVVGVGAQSDSCMGRGKKECAPCKENEEPYCVNGIVETYASIHYNGDKAYGGYALYHRAPSHFVIKIPNGLAPEYAASMLCGGVTVFSPLKHWGVGPGKKVAVAGVGGLGHFAVIFAKAMGADEVVGISRKASKRDEAMALGCDAYIATEVDKEWSIHNARRFDVIISTVSSAKMPIDDYIQTLTLDGSMIQVGVPEEPIPVPVLPLIAGRRSLAGSAIGSPKIIREMLQFAVNKKVKPFVELRPMSDANQAIIDMEAGKARFRYVLVNESRQEGARTRNEDCVTI</sequence>
<dbReference type="SUPFAM" id="SSF50129">
    <property type="entry name" value="GroES-like"/>
    <property type="match status" value="1"/>
</dbReference>
<protein>
    <recommendedName>
        <fullName evidence="10">alcohol dehydrogenase (NADP(+))</fullName>
        <ecNumber evidence="10">1.1.1.2</ecNumber>
    </recommendedName>
</protein>
<evidence type="ECO:0000256" key="3">
    <source>
        <dbReference type="ARBA" id="ARBA00008072"/>
    </source>
</evidence>
<dbReference type="GO" id="GO:0008270">
    <property type="term" value="F:zinc ion binding"/>
    <property type="evidence" value="ECO:0007669"/>
    <property type="project" value="InterPro"/>
</dbReference>
<feature type="domain" description="Enoyl reductase (ER)" evidence="13">
    <location>
        <begin position="20"/>
        <end position="356"/>
    </location>
</feature>
<dbReference type="InterPro" id="IPR036291">
    <property type="entry name" value="NAD(P)-bd_dom_sf"/>
</dbReference>
<evidence type="ECO:0000256" key="10">
    <source>
        <dbReference type="ARBA" id="ARBA00024074"/>
    </source>
</evidence>
<keyword evidence="5" id="KW-0597">Phosphoprotein</keyword>
<dbReference type="Gene3D" id="3.40.50.720">
    <property type="entry name" value="NAD(P)-binding Rossmann-like Domain"/>
    <property type="match status" value="1"/>
</dbReference>
<evidence type="ECO:0000256" key="6">
    <source>
        <dbReference type="ARBA" id="ARBA00022723"/>
    </source>
</evidence>
<dbReference type="CDD" id="cd05283">
    <property type="entry name" value="CAD1"/>
    <property type="match status" value="1"/>
</dbReference>
<evidence type="ECO:0000313" key="14">
    <source>
        <dbReference type="EMBL" id="OAA56740.1"/>
    </source>
</evidence>
<comment type="caution">
    <text evidence="14">The sequence shown here is derived from an EMBL/GenBank/DDBJ whole genome shotgun (WGS) entry which is preliminary data.</text>
</comment>
<comment type="cofactor">
    <cofactor evidence="1 12">
        <name>Zn(2+)</name>
        <dbReference type="ChEBI" id="CHEBI:29105"/>
    </cofactor>
</comment>
<dbReference type="GO" id="GO:0006066">
    <property type="term" value="P:alcohol metabolic process"/>
    <property type="evidence" value="ECO:0007669"/>
    <property type="project" value="UniProtKB-ARBA"/>
</dbReference>
<dbReference type="PROSITE" id="PS00059">
    <property type="entry name" value="ADH_ZINC"/>
    <property type="match status" value="1"/>
</dbReference>
<dbReference type="InterPro" id="IPR020843">
    <property type="entry name" value="ER"/>
</dbReference>
<evidence type="ECO:0000256" key="2">
    <source>
        <dbReference type="ARBA" id="ARBA00005179"/>
    </source>
</evidence>
<dbReference type="InterPro" id="IPR013149">
    <property type="entry name" value="ADH-like_C"/>
</dbReference>
<organism evidence="14 15">
    <name type="scientific">Akanthomyces lecanii RCEF 1005</name>
    <dbReference type="NCBI Taxonomy" id="1081108"/>
    <lineage>
        <taxon>Eukaryota</taxon>
        <taxon>Fungi</taxon>
        <taxon>Dikarya</taxon>
        <taxon>Ascomycota</taxon>
        <taxon>Pezizomycotina</taxon>
        <taxon>Sordariomycetes</taxon>
        <taxon>Hypocreomycetidae</taxon>
        <taxon>Hypocreales</taxon>
        <taxon>Cordycipitaceae</taxon>
        <taxon>Akanthomyces</taxon>
        <taxon>Cordyceps confragosa</taxon>
    </lineage>
</organism>
<evidence type="ECO:0000256" key="8">
    <source>
        <dbReference type="ARBA" id="ARBA00022857"/>
    </source>
</evidence>
<reference evidence="14 15" key="1">
    <citation type="journal article" date="2016" name="Genome Biol. Evol.">
        <title>Divergent and convergent evolution of fungal pathogenicity.</title>
        <authorList>
            <person name="Shang Y."/>
            <person name="Xiao G."/>
            <person name="Zheng P."/>
            <person name="Cen K."/>
            <person name="Zhan S."/>
            <person name="Wang C."/>
        </authorList>
    </citation>
    <scope>NUCLEOTIDE SEQUENCE [LARGE SCALE GENOMIC DNA]</scope>
    <source>
        <strain evidence="14 15">RCEF 1005</strain>
    </source>
</reference>
<dbReference type="InterPro" id="IPR002328">
    <property type="entry name" value="ADH_Zn_CS"/>
</dbReference>
<dbReference type="Gene3D" id="3.90.180.10">
    <property type="entry name" value="Medium-chain alcohol dehydrogenases, catalytic domain"/>
    <property type="match status" value="1"/>
</dbReference>
<accession>A0A167PK36</accession>
<dbReference type="EC" id="1.1.1.2" evidence="10"/>
<evidence type="ECO:0000256" key="12">
    <source>
        <dbReference type="RuleBase" id="RU361277"/>
    </source>
</evidence>
<dbReference type="EMBL" id="AZHF01000033">
    <property type="protein sequence ID" value="OAA56740.1"/>
    <property type="molecule type" value="Genomic_DNA"/>
</dbReference>
<dbReference type="STRING" id="1081108.A0A167PK36"/>
<comment type="pathway">
    <text evidence="2">Secondary metabolite biosynthesis.</text>
</comment>
<evidence type="ECO:0000256" key="4">
    <source>
        <dbReference type="ARBA" id="ARBA00011738"/>
    </source>
</evidence>
<evidence type="ECO:0000256" key="7">
    <source>
        <dbReference type="ARBA" id="ARBA00022833"/>
    </source>
</evidence>
<comment type="similarity">
    <text evidence="3 12">Belongs to the zinc-containing alcohol dehydrogenase family.</text>
</comment>
<dbReference type="Pfam" id="PF00107">
    <property type="entry name" value="ADH_zinc_N"/>
    <property type="match status" value="1"/>
</dbReference>
<dbReference type="Proteomes" id="UP000076881">
    <property type="component" value="Unassembled WGS sequence"/>
</dbReference>
<keyword evidence="7 12" id="KW-0862">Zinc</keyword>
<name>A0A167PK36_CORDF</name>
<evidence type="ECO:0000256" key="9">
    <source>
        <dbReference type="ARBA" id="ARBA00023002"/>
    </source>
</evidence>
<comment type="subunit">
    <text evidence="4">Homodimer.</text>
</comment>
<evidence type="ECO:0000256" key="5">
    <source>
        <dbReference type="ARBA" id="ARBA00022553"/>
    </source>
</evidence>
<dbReference type="FunFam" id="3.40.50.720:FF:000158">
    <property type="entry name" value="Zinc-binding alcohol dehydrogenase"/>
    <property type="match status" value="1"/>
</dbReference>
<keyword evidence="8" id="KW-0521">NADP</keyword>
<dbReference type="SMART" id="SM00829">
    <property type="entry name" value="PKS_ER"/>
    <property type="match status" value="1"/>
</dbReference>
<dbReference type="AlphaFoldDB" id="A0A167PK36"/>
<comment type="catalytic activity">
    <reaction evidence="11">
        <text>a primary alcohol + NADP(+) = an aldehyde + NADPH + H(+)</text>
        <dbReference type="Rhea" id="RHEA:15937"/>
        <dbReference type="ChEBI" id="CHEBI:15378"/>
        <dbReference type="ChEBI" id="CHEBI:15734"/>
        <dbReference type="ChEBI" id="CHEBI:17478"/>
        <dbReference type="ChEBI" id="CHEBI:57783"/>
        <dbReference type="ChEBI" id="CHEBI:58349"/>
        <dbReference type="EC" id="1.1.1.2"/>
    </reaction>
    <physiologicalReaction direction="left-to-right" evidence="11">
        <dbReference type="Rhea" id="RHEA:15938"/>
    </physiologicalReaction>
    <physiologicalReaction direction="right-to-left" evidence="11">
        <dbReference type="Rhea" id="RHEA:15939"/>
    </physiologicalReaction>
</comment>
<dbReference type="InterPro" id="IPR047109">
    <property type="entry name" value="CAD-like"/>
</dbReference>
<gene>
    <name evidence="14" type="ORF">LEL_10954</name>
</gene>
<dbReference type="PANTHER" id="PTHR42683">
    <property type="entry name" value="ALDEHYDE REDUCTASE"/>
    <property type="match status" value="1"/>
</dbReference>
<evidence type="ECO:0000256" key="11">
    <source>
        <dbReference type="ARBA" id="ARBA00050997"/>
    </source>
</evidence>
<keyword evidence="15" id="KW-1185">Reference proteome</keyword>
<evidence type="ECO:0000256" key="1">
    <source>
        <dbReference type="ARBA" id="ARBA00001947"/>
    </source>
</evidence>
<dbReference type="InterPro" id="IPR013154">
    <property type="entry name" value="ADH-like_N"/>
</dbReference>
<evidence type="ECO:0000313" key="15">
    <source>
        <dbReference type="Proteomes" id="UP000076881"/>
    </source>
</evidence>
<dbReference type="Pfam" id="PF08240">
    <property type="entry name" value="ADH_N"/>
    <property type="match status" value="1"/>
</dbReference>
<dbReference type="OrthoDB" id="1879366at2759"/>
<keyword evidence="6 12" id="KW-0479">Metal-binding</keyword>
<dbReference type="GO" id="GO:0008106">
    <property type="term" value="F:alcohol dehydrogenase (NADP+) activity"/>
    <property type="evidence" value="ECO:0007669"/>
    <property type="project" value="UniProtKB-EC"/>
</dbReference>
<keyword evidence="9" id="KW-0560">Oxidoreductase</keyword>
<proteinExistence type="inferred from homology"/>
<evidence type="ECO:0000259" key="13">
    <source>
        <dbReference type="SMART" id="SM00829"/>
    </source>
</evidence>
<dbReference type="InterPro" id="IPR011032">
    <property type="entry name" value="GroES-like_sf"/>
</dbReference>